<feature type="compositionally biased region" description="Basic and acidic residues" evidence="1">
    <location>
        <begin position="527"/>
        <end position="543"/>
    </location>
</feature>
<dbReference type="Gene3D" id="2.30.42.10">
    <property type="match status" value="2"/>
</dbReference>
<dbReference type="InterPro" id="IPR001478">
    <property type="entry name" value="PDZ"/>
</dbReference>
<dbReference type="InterPro" id="IPR036034">
    <property type="entry name" value="PDZ_sf"/>
</dbReference>
<sequence length="932" mass="103389">MKCLGDRRGTMRTKRWLATTGSRMRSFEDGPAQTLLDIVGSSLETTGQRGTSKCAPRATMRLFKRHTPDTSPQLVSAVAISQDSDTTENVEDDERSTKKSKLNTKDESEGIVPVKEDAQRESTNSSVHNRRGFSTWGRKMGRRWDQIRRSDSSELPPLSRHRRRWTPHWKSHDELPSERENVNSECPKPKRLPRVESLRNFFRGDHFHSTKTFLKTVTIQEEDVVLQAPPERTMSEGAASAVYPESFDDCEYARMNREEFLRQKKVQLNRSIEDLQEQKRLLDYILKHKEILKSQRGDTFVRESLEIVHTNTPDYSGGRSYAEDTKNNNVQTTRTSGLQLGNTGCRVNGKETFKENARALPVASSTLTGLEDLLNNLRLGCDESGYDSDSTRAGADSPDSEKAAIPPILSDDYQDVVILSLADLTTAGRKDANGAATGPSEPSRAAARVEKGRAANNGLSFGESSRNRSLMSEMDGDDTDSCDENTFADFLEYQPDLTRIYTKEEAERLRDTLKEVSANGPPTLPDDDPRKVVPGEDHASERQHRVVSVPYAVKLQALLKEKRSKSQKCSSPSVQHLLEHAASPGMDSPPANKICPASGMTSESLRYYNPKRLHSTLEPDTTDVARNAAKKQSTKGADKPSSAKNLVRRELRTMKLAVSHATGLGISVERCEAARPYYVIARMEPDGEAARSGQFRVGDEIVRVCGRRIRGMSMAEARNAVRSCVGNVELQIAREPSFAFGEEIGDTFARSRHDSDEAWLLKKNGPPSESHPVDTTVIEDGADARSLQKVTGMKKFQIVRKRSDTLPGRRGSNLSVDLLTVALEKGAQKKLGFSIVGGVDSNKGRMGIFVKDIMPDGQAAEEGTMRVGDEILAINGSSLNGLTHAKALQMFKSAKAGNMILRIARRDHTHKRYVTQSKSYDCLDKLTKSTGE</sequence>
<dbReference type="GeneID" id="106752017"/>
<dbReference type="KEGG" id="dqu:106752017"/>
<dbReference type="AlphaFoldDB" id="A0A6P3YEK3"/>
<feature type="compositionally biased region" description="Polar residues" evidence="1">
    <location>
        <begin position="457"/>
        <end position="470"/>
    </location>
</feature>
<proteinExistence type="predicted"/>
<feature type="region of interest" description="Disordered" evidence="1">
    <location>
        <begin position="169"/>
        <end position="188"/>
    </location>
</feature>
<feature type="domain" description="PDZ" evidence="2">
    <location>
        <begin position="653"/>
        <end position="736"/>
    </location>
</feature>
<evidence type="ECO:0000313" key="3">
    <source>
        <dbReference type="Proteomes" id="UP000515204"/>
    </source>
</evidence>
<dbReference type="Proteomes" id="UP000515204">
    <property type="component" value="Unplaced"/>
</dbReference>
<protein>
    <submittedName>
        <fullName evidence="4 5">Uncharacterized protein LOC106752017</fullName>
    </submittedName>
</protein>
<feature type="compositionally biased region" description="Basic and acidic residues" evidence="1">
    <location>
        <begin position="170"/>
        <end position="182"/>
    </location>
</feature>
<feature type="region of interest" description="Disordered" evidence="1">
    <location>
        <begin position="615"/>
        <end position="645"/>
    </location>
</feature>
<feature type="region of interest" description="Disordered" evidence="1">
    <location>
        <begin position="386"/>
        <end position="408"/>
    </location>
</feature>
<feature type="region of interest" description="Disordered" evidence="1">
    <location>
        <begin position="513"/>
        <end position="543"/>
    </location>
</feature>
<dbReference type="RefSeq" id="XP_014488849.1">
    <property type="nucleotide sequence ID" value="XM_014633363.1"/>
</dbReference>
<dbReference type="PANTHER" id="PTHR19964:SF97">
    <property type="entry name" value="PDZ DOMAIN-CONTAINING PROTEIN"/>
    <property type="match status" value="1"/>
</dbReference>
<keyword evidence="3" id="KW-1185">Reference proteome</keyword>
<dbReference type="PROSITE" id="PS50106">
    <property type="entry name" value="PDZ"/>
    <property type="match status" value="2"/>
</dbReference>
<evidence type="ECO:0000256" key="1">
    <source>
        <dbReference type="SAM" id="MobiDB-lite"/>
    </source>
</evidence>
<evidence type="ECO:0000313" key="4">
    <source>
        <dbReference type="RefSeq" id="XP_014488848.1"/>
    </source>
</evidence>
<dbReference type="SMART" id="SM00228">
    <property type="entry name" value="PDZ"/>
    <property type="match status" value="2"/>
</dbReference>
<accession>A0A6P3YEK3</accession>
<evidence type="ECO:0000313" key="5">
    <source>
        <dbReference type="RefSeq" id="XP_014488849.1"/>
    </source>
</evidence>
<feature type="region of interest" description="Disordered" evidence="1">
    <location>
        <begin position="429"/>
        <end position="481"/>
    </location>
</feature>
<evidence type="ECO:0000259" key="2">
    <source>
        <dbReference type="PROSITE" id="PS50106"/>
    </source>
</evidence>
<dbReference type="SUPFAM" id="SSF50156">
    <property type="entry name" value="PDZ domain-like"/>
    <property type="match status" value="2"/>
</dbReference>
<reference evidence="4 5" key="1">
    <citation type="submission" date="2025-04" db="UniProtKB">
        <authorList>
            <consortium name="RefSeq"/>
        </authorList>
    </citation>
    <scope>IDENTIFICATION</scope>
</reference>
<name>A0A6P3YEK3_DINQU</name>
<dbReference type="Pfam" id="PF00595">
    <property type="entry name" value="PDZ"/>
    <property type="match status" value="2"/>
</dbReference>
<gene>
    <name evidence="4 5" type="primary">LOC106752017</name>
</gene>
<organism evidence="3 4">
    <name type="scientific">Dinoponera quadriceps</name>
    <name type="common">South American ant</name>
    <dbReference type="NCBI Taxonomy" id="609295"/>
    <lineage>
        <taxon>Eukaryota</taxon>
        <taxon>Metazoa</taxon>
        <taxon>Ecdysozoa</taxon>
        <taxon>Arthropoda</taxon>
        <taxon>Hexapoda</taxon>
        <taxon>Insecta</taxon>
        <taxon>Pterygota</taxon>
        <taxon>Neoptera</taxon>
        <taxon>Endopterygota</taxon>
        <taxon>Hymenoptera</taxon>
        <taxon>Apocrita</taxon>
        <taxon>Aculeata</taxon>
        <taxon>Formicoidea</taxon>
        <taxon>Formicidae</taxon>
        <taxon>Ponerinae</taxon>
        <taxon>Ponerini</taxon>
        <taxon>Dinoponera</taxon>
    </lineage>
</organism>
<feature type="compositionally biased region" description="Acidic residues" evidence="1">
    <location>
        <begin position="85"/>
        <end position="94"/>
    </location>
</feature>
<feature type="domain" description="PDZ" evidence="2">
    <location>
        <begin position="820"/>
        <end position="894"/>
    </location>
</feature>
<dbReference type="PANTHER" id="PTHR19964">
    <property type="entry name" value="MULTIPLE PDZ DOMAIN PROTEIN"/>
    <property type="match status" value="1"/>
</dbReference>
<dbReference type="CDD" id="cd00136">
    <property type="entry name" value="PDZ_canonical"/>
    <property type="match status" value="1"/>
</dbReference>
<dbReference type="InterPro" id="IPR051342">
    <property type="entry name" value="PDZ_scaffold"/>
</dbReference>
<feature type="region of interest" description="Disordered" evidence="1">
    <location>
        <begin position="79"/>
        <end position="111"/>
    </location>
</feature>
<dbReference type="RefSeq" id="XP_014488848.1">
    <property type="nucleotide sequence ID" value="XM_014633362.1"/>
</dbReference>